<comment type="caution">
    <text evidence="1">The sequence shown here is derived from an EMBL/GenBank/DDBJ whole genome shotgun (WGS) entry which is preliminary data.</text>
</comment>
<organism evidence="1 2">
    <name type="scientific">Coprinellus micaceus</name>
    <name type="common">Glistening ink-cap mushroom</name>
    <name type="synonym">Coprinus micaceus</name>
    <dbReference type="NCBI Taxonomy" id="71717"/>
    <lineage>
        <taxon>Eukaryota</taxon>
        <taxon>Fungi</taxon>
        <taxon>Dikarya</taxon>
        <taxon>Basidiomycota</taxon>
        <taxon>Agaricomycotina</taxon>
        <taxon>Agaricomycetes</taxon>
        <taxon>Agaricomycetidae</taxon>
        <taxon>Agaricales</taxon>
        <taxon>Agaricineae</taxon>
        <taxon>Psathyrellaceae</taxon>
        <taxon>Coprinellus</taxon>
    </lineage>
</organism>
<gene>
    <name evidence="1" type="ORF">FA13DRAFT_1711574</name>
</gene>
<dbReference type="Proteomes" id="UP000298030">
    <property type="component" value="Unassembled WGS sequence"/>
</dbReference>
<proteinExistence type="predicted"/>
<evidence type="ECO:0000313" key="1">
    <source>
        <dbReference type="EMBL" id="TEB28890.1"/>
    </source>
</evidence>
<dbReference type="AlphaFoldDB" id="A0A4Y7T444"/>
<sequence length="380" mass="42000">MTTMNWGVAMGSTRQVRKKKAFREGAICLEDVGASLKGGSDLIELVPIKSQTVWTVTDKVTKAPACVYYLAQKSRTIAKGFSHQTFKTYVLEYTPFGNLVKSRPRVDCRNLEVSLSNHSTNSTLGSNQQLGNGTVVSPQTPLLAWDTEVQGAPPSQKGIQWESMPAPLLKPLKVVGLDSDLEDWEADAMVEDASVHLLRKGKRFRKKHSGDDEENIVVGANLLASRHDIIPRLEPSSIHKGSLSLRILFLLYIGRWRWRSRGRNTRKAAAAEQARLDKEAEEIVKATEAEERETARKGEEKKNRAEFVPVRRGVELPDELPLDITAAFTNEATLAGLKDLADVLDDGTFRLVDGGDGVLTWARGGAKHTFSTKVPDDELT</sequence>
<evidence type="ECO:0000313" key="2">
    <source>
        <dbReference type="Proteomes" id="UP000298030"/>
    </source>
</evidence>
<dbReference type="EMBL" id="QPFP01000030">
    <property type="protein sequence ID" value="TEB28890.1"/>
    <property type="molecule type" value="Genomic_DNA"/>
</dbReference>
<keyword evidence="2" id="KW-1185">Reference proteome</keyword>
<protein>
    <submittedName>
        <fullName evidence="1">Uncharacterized protein</fullName>
    </submittedName>
</protein>
<name>A0A4Y7T444_COPMI</name>
<reference evidence="1 2" key="1">
    <citation type="journal article" date="2019" name="Nat. Ecol. Evol.">
        <title>Megaphylogeny resolves global patterns of mushroom evolution.</title>
        <authorList>
            <person name="Varga T."/>
            <person name="Krizsan K."/>
            <person name="Foldi C."/>
            <person name="Dima B."/>
            <person name="Sanchez-Garcia M."/>
            <person name="Sanchez-Ramirez S."/>
            <person name="Szollosi G.J."/>
            <person name="Szarkandi J.G."/>
            <person name="Papp V."/>
            <person name="Albert L."/>
            <person name="Andreopoulos W."/>
            <person name="Angelini C."/>
            <person name="Antonin V."/>
            <person name="Barry K.W."/>
            <person name="Bougher N.L."/>
            <person name="Buchanan P."/>
            <person name="Buyck B."/>
            <person name="Bense V."/>
            <person name="Catcheside P."/>
            <person name="Chovatia M."/>
            <person name="Cooper J."/>
            <person name="Damon W."/>
            <person name="Desjardin D."/>
            <person name="Finy P."/>
            <person name="Geml J."/>
            <person name="Haridas S."/>
            <person name="Hughes K."/>
            <person name="Justo A."/>
            <person name="Karasinski D."/>
            <person name="Kautmanova I."/>
            <person name="Kiss B."/>
            <person name="Kocsube S."/>
            <person name="Kotiranta H."/>
            <person name="LaButti K.M."/>
            <person name="Lechner B.E."/>
            <person name="Liimatainen K."/>
            <person name="Lipzen A."/>
            <person name="Lukacs Z."/>
            <person name="Mihaltcheva S."/>
            <person name="Morgado L.N."/>
            <person name="Niskanen T."/>
            <person name="Noordeloos M.E."/>
            <person name="Ohm R.A."/>
            <person name="Ortiz-Santana B."/>
            <person name="Ovrebo C."/>
            <person name="Racz N."/>
            <person name="Riley R."/>
            <person name="Savchenko A."/>
            <person name="Shiryaev A."/>
            <person name="Soop K."/>
            <person name="Spirin V."/>
            <person name="Szebenyi C."/>
            <person name="Tomsovsky M."/>
            <person name="Tulloss R.E."/>
            <person name="Uehling J."/>
            <person name="Grigoriev I.V."/>
            <person name="Vagvolgyi C."/>
            <person name="Papp T."/>
            <person name="Martin F.M."/>
            <person name="Miettinen O."/>
            <person name="Hibbett D.S."/>
            <person name="Nagy L.G."/>
        </authorList>
    </citation>
    <scope>NUCLEOTIDE SEQUENCE [LARGE SCALE GENOMIC DNA]</scope>
    <source>
        <strain evidence="1 2">FP101781</strain>
    </source>
</reference>
<accession>A0A4Y7T444</accession>